<reference evidence="1 2" key="1">
    <citation type="submission" date="2012-05" db="EMBL/GenBank/DDBJ databases">
        <title>Recombination and specialization in a pathogen metapopulation.</title>
        <authorList>
            <person name="Gardiner A."/>
            <person name="Kemen E."/>
            <person name="Schultz-Larsen T."/>
            <person name="MacLean D."/>
            <person name="Van Oosterhout C."/>
            <person name="Jones J.D.G."/>
        </authorList>
    </citation>
    <scope>NUCLEOTIDE SEQUENCE [LARGE SCALE GENOMIC DNA]</scope>
    <source>
        <strain evidence="1 2">Ac Nc2</strain>
    </source>
</reference>
<proteinExistence type="predicted"/>
<gene>
    <name evidence="1" type="ORF">BN9_116490</name>
</gene>
<sequence>MADFHQHWWLHQPARKGRIRTSNTATISSVLRAVTEPYTTESPSRRKRHLLDIIIGAPADGSAILAPDKWVVSDLDLPEGSVICIIDAKEIHRNLSSLEQHWMHPVKEDVTVLGG</sequence>
<evidence type="ECO:0000313" key="2">
    <source>
        <dbReference type="Proteomes" id="UP000053237"/>
    </source>
</evidence>
<dbReference type="AlphaFoldDB" id="A0A024GU59"/>
<evidence type="ECO:0000313" key="1">
    <source>
        <dbReference type="EMBL" id="CCI50131.1"/>
    </source>
</evidence>
<dbReference type="EMBL" id="CAIX01000397">
    <property type="protein sequence ID" value="CCI50131.1"/>
    <property type="molecule type" value="Genomic_DNA"/>
</dbReference>
<dbReference type="InParanoid" id="A0A024GU59"/>
<accession>A0A024GU59</accession>
<keyword evidence="2" id="KW-1185">Reference proteome</keyword>
<comment type="caution">
    <text evidence="1">The sequence shown here is derived from an EMBL/GenBank/DDBJ whole genome shotgun (WGS) entry which is preliminary data.</text>
</comment>
<dbReference type="Proteomes" id="UP000053237">
    <property type="component" value="Unassembled WGS sequence"/>
</dbReference>
<name>A0A024GU59_9STRA</name>
<organism evidence="1 2">
    <name type="scientific">Albugo candida</name>
    <dbReference type="NCBI Taxonomy" id="65357"/>
    <lineage>
        <taxon>Eukaryota</taxon>
        <taxon>Sar</taxon>
        <taxon>Stramenopiles</taxon>
        <taxon>Oomycota</taxon>
        <taxon>Peronosporomycetes</taxon>
        <taxon>Albuginales</taxon>
        <taxon>Albuginaceae</taxon>
        <taxon>Albugo</taxon>
    </lineage>
</organism>
<protein>
    <submittedName>
        <fullName evidence="1">Uncharacterized protein</fullName>
    </submittedName>
</protein>